<evidence type="ECO:0000313" key="12">
    <source>
        <dbReference type="Proteomes" id="UP000492821"/>
    </source>
</evidence>
<dbReference type="PROSITE" id="PS51292">
    <property type="entry name" value="ZF_RING_CH"/>
    <property type="match status" value="1"/>
</dbReference>
<protein>
    <submittedName>
        <fullName evidence="13">RING-CH-type domain-containing protein</fullName>
    </submittedName>
</protein>
<comment type="subcellular location">
    <subcellularLocation>
        <location evidence="1">Membrane</location>
        <topology evidence="1">Multi-pass membrane protein</topology>
    </subcellularLocation>
</comment>
<evidence type="ECO:0000256" key="3">
    <source>
        <dbReference type="ARBA" id="ARBA00022692"/>
    </source>
</evidence>
<organism evidence="12 13">
    <name type="scientific">Panagrellus redivivus</name>
    <name type="common">Microworm</name>
    <dbReference type="NCBI Taxonomy" id="6233"/>
    <lineage>
        <taxon>Eukaryota</taxon>
        <taxon>Metazoa</taxon>
        <taxon>Ecdysozoa</taxon>
        <taxon>Nematoda</taxon>
        <taxon>Chromadorea</taxon>
        <taxon>Rhabditida</taxon>
        <taxon>Tylenchina</taxon>
        <taxon>Panagrolaimomorpha</taxon>
        <taxon>Panagrolaimoidea</taxon>
        <taxon>Panagrolaimidae</taxon>
        <taxon>Panagrellus</taxon>
    </lineage>
</organism>
<feature type="domain" description="RING-CH-type" evidence="11">
    <location>
        <begin position="11"/>
        <end position="79"/>
    </location>
</feature>
<keyword evidence="5" id="KW-0863">Zinc-finger</keyword>
<dbReference type="GO" id="GO:0008270">
    <property type="term" value="F:zinc ion binding"/>
    <property type="evidence" value="ECO:0007669"/>
    <property type="project" value="UniProtKB-KW"/>
</dbReference>
<name>A0A7E4WB31_PANRE</name>
<evidence type="ECO:0000256" key="10">
    <source>
        <dbReference type="SAM" id="Phobius"/>
    </source>
</evidence>
<evidence type="ECO:0000259" key="11">
    <source>
        <dbReference type="PROSITE" id="PS51292"/>
    </source>
</evidence>
<keyword evidence="3 10" id="KW-0812">Transmembrane</keyword>
<keyword evidence="12" id="KW-1185">Reference proteome</keyword>
<keyword evidence="8 10" id="KW-1133">Transmembrane helix</keyword>
<dbReference type="CDD" id="cd16495">
    <property type="entry name" value="RING_CH-C4HC3_MARCH"/>
    <property type="match status" value="1"/>
</dbReference>
<dbReference type="InterPro" id="IPR013083">
    <property type="entry name" value="Znf_RING/FYVE/PHD"/>
</dbReference>
<dbReference type="SMART" id="SM00744">
    <property type="entry name" value="RINGv"/>
    <property type="match status" value="1"/>
</dbReference>
<dbReference type="InterPro" id="IPR011016">
    <property type="entry name" value="Znf_RING-CH"/>
</dbReference>
<evidence type="ECO:0000256" key="7">
    <source>
        <dbReference type="ARBA" id="ARBA00022833"/>
    </source>
</evidence>
<sequence length="257" mass="29497">MANVDASANESTASGFVICRICHSGESSGPFGSNAGDPLFRFCNCIGTSALCHHSCIKEWIQSSRWKSCEVCRTPFTIEYQKYNLTTYLQHKRTATERKDLKRDFIYFLLLTPASVAAVVLCLAPLIRALWRWDFEGQEYSYFLAPCSIIVIVCYVAWLKNTLQYNYWNFLDFEIYFGTPRVDRVVPLNYITNHPKSKNHQFKITVNEANDRIGDNLLFSELQRQEDELKANCPQANPATFGTGSPIRYDPTFDMYP</sequence>
<evidence type="ECO:0000256" key="4">
    <source>
        <dbReference type="ARBA" id="ARBA00022723"/>
    </source>
</evidence>
<keyword evidence="4" id="KW-0479">Metal-binding</keyword>
<accession>A0A7E4WB31</accession>
<keyword evidence="9 10" id="KW-0472">Membrane</keyword>
<evidence type="ECO:0000313" key="13">
    <source>
        <dbReference type="WBParaSite" id="Pan_g9552.t1"/>
    </source>
</evidence>
<dbReference type="Proteomes" id="UP000492821">
    <property type="component" value="Unassembled WGS sequence"/>
</dbReference>
<dbReference type="GO" id="GO:0016020">
    <property type="term" value="C:membrane"/>
    <property type="evidence" value="ECO:0007669"/>
    <property type="project" value="UniProtKB-SubCell"/>
</dbReference>
<evidence type="ECO:0000256" key="5">
    <source>
        <dbReference type="ARBA" id="ARBA00022771"/>
    </source>
</evidence>
<evidence type="ECO:0000256" key="8">
    <source>
        <dbReference type="ARBA" id="ARBA00022989"/>
    </source>
</evidence>
<feature type="transmembrane region" description="Helical" evidence="10">
    <location>
        <begin position="105"/>
        <end position="128"/>
    </location>
</feature>
<dbReference type="GO" id="GO:0016567">
    <property type="term" value="P:protein ubiquitination"/>
    <property type="evidence" value="ECO:0007669"/>
    <property type="project" value="TreeGrafter"/>
</dbReference>
<evidence type="ECO:0000256" key="1">
    <source>
        <dbReference type="ARBA" id="ARBA00004141"/>
    </source>
</evidence>
<dbReference type="Gene3D" id="3.30.40.10">
    <property type="entry name" value="Zinc/RING finger domain, C3HC4 (zinc finger)"/>
    <property type="match status" value="1"/>
</dbReference>
<dbReference type="Pfam" id="PF12906">
    <property type="entry name" value="RINGv"/>
    <property type="match status" value="1"/>
</dbReference>
<keyword evidence="2" id="KW-0808">Transferase</keyword>
<feature type="transmembrane region" description="Helical" evidence="10">
    <location>
        <begin position="140"/>
        <end position="159"/>
    </location>
</feature>
<dbReference type="PANTHER" id="PTHR46065">
    <property type="entry name" value="E3 UBIQUITIN-PROTEIN LIGASE MARCH 2/3 FAMILY MEMBER"/>
    <property type="match status" value="1"/>
</dbReference>
<dbReference type="GO" id="GO:0004842">
    <property type="term" value="F:ubiquitin-protein transferase activity"/>
    <property type="evidence" value="ECO:0007669"/>
    <property type="project" value="TreeGrafter"/>
</dbReference>
<reference evidence="13" key="2">
    <citation type="submission" date="2020-10" db="UniProtKB">
        <authorList>
            <consortium name="WormBaseParasite"/>
        </authorList>
    </citation>
    <scope>IDENTIFICATION</scope>
</reference>
<keyword evidence="7" id="KW-0862">Zinc</keyword>
<evidence type="ECO:0000256" key="9">
    <source>
        <dbReference type="ARBA" id="ARBA00023136"/>
    </source>
</evidence>
<evidence type="ECO:0000256" key="6">
    <source>
        <dbReference type="ARBA" id="ARBA00022786"/>
    </source>
</evidence>
<proteinExistence type="predicted"/>
<dbReference type="WBParaSite" id="Pan_g9552.t1">
    <property type="protein sequence ID" value="Pan_g9552.t1"/>
    <property type="gene ID" value="Pan_g9552"/>
</dbReference>
<keyword evidence="6" id="KW-0833">Ubl conjugation pathway</keyword>
<evidence type="ECO:0000256" key="2">
    <source>
        <dbReference type="ARBA" id="ARBA00022679"/>
    </source>
</evidence>
<reference evidence="12" key="1">
    <citation type="journal article" date="2013" name="Genetics">
        <title>The draft genome and transcriptome of Panagrellus redivivus are shaped by the harsh demands of a free-living lifestyle.</title>
        <authorList>
            <person name="Srinivasan J."/>
            <person name="Dillman A.R."/>
            <person name="Macchietto M.G."/>
            <person name="Heikkinen L."/>
            <person name="Lakso M."/>
            <person name="Fracchia K.M."/>
            <person name="Antoshechkin I."/>
            <person name="Mortazavi A."/>
            <person name="Wong G."/>
            <person name="Sternberg P.W."/>
        </authorList>
    </citation>
    <scope>NUCLEOTIDE SEQUENCE [LARGE SCALE GENOMIC DNA]</scope>
    <source>
        <strain evidence="12">MT8872</strain>
    </source>
</reference>
<dbReference type="SUPFAM" id="SSF57850">
    <property type="entry name" value="RING/U-box"/>
    <property type="match status" value="1"/>
</dbReference>
<dbReference type="AlphaFoldDB" id="A0A7E4WB31"/>
<dbReference type="PANTHER" id="PTHR46065:SF3">
    <property type="entry name" value="FI20425P1"/>
    <property type="match status" value="1"/>
</dbReference>